<dbReference type="NCBIfam" id="TIGR01308">
    <property type="entry name" value="rpmD_bact"/>
    <property type="match status" value="1"/>
</dbReference>
<dbReference type="GO" id="GO:0006412">
    <property type="term" value="P:translation"/>
    <property type="evidence" value="ECO:0007669"/>
    <property type="project" value="InterPro"/>
</dbReference>
<dbReference type="SUPFAM" id="SSF55129">
    <property type="entry name" value="Ribosomal protein L30p/L7e"/>
    <property type="match status" value="1"/>
</dbReference>
<feature type="domain" description="Large ribosomal subunit protein uL30-like ferredoxin-like fold" evidence="6">
    <location>
        <begin position="6"/>
        <end position="55"/>
    </location>
</feature>
<dbReference type="InterPro" id="IPR005996">
    <property type="entry name" value="Ribosomal_uL30_bac-type"/>
</dbReference>
<evidence type="ECO:0000313" key="8">
    <source>
        <dbReference type="Proteomes" id="UP000005707"/>
    </source>
</evidence>
<dbReference type="PANTHER" id="PTHR15892:SF2">
    <property type="entry name" value="LARGE RIBOSOMAL SUBUNIT PROTEIN UL30M"/>
    <property type="match status" value="1"/>
</dbReference>
<keyword evidence="3 7" id="KW-0689">Ribosomal protein</keyword>
<comment type="caution">
    <text evidence="7">The sequence shown here is derived from an EMBL/GenBank/DDBJ whole genome shotgun (WGS) entry which is preliminary data.</text>
</comment>
<evidence type="ECO:0000256" key="2">
    <source>
        <dbReference type="ARBA" id="ARBA00011838"/>
    </source>
</evidence>
<dbReference type="EMBL" id="AFNU02000004">
    <property type="protein sequence ID" value="ERJ12370.1"/>
    <property type="molecule type" value="Genomic_DNA"/>
</dbReference>
<proteinExistence type="inferred from homology"/>
<dbReference type="RefSeq" id="WP_008825053.1">
    <property type="nucleotide sequence ID" value="NZ_AFNU02000004.1"/>
</dbReference>
<dbReference type="Pfam" id="PF00327">
    <property type="entry name" value="Ribosomal_L30"/>
    <property type="match status" value="1"/>
</dbReference>
<organism evidence="7 8">
    <name type="scientific">Haloplasma contractile SSD-17B</name>
    <dbReference type="NCBI Taxonomy" id="1033810"/>
    <lineage>
        <taxon>Bacteria</taxon>
        <taxon>Bacillati</taxon>
        <taxon>Mycoplasmatota</taxon>
        <taxon>Mollicutes</taxon>
        <taxon>Haloplasmatales</taxon>
        <taxon>Haloplasmataceae</taxon>
        <taxon>Haloplasma</taxon>
    </lineage>
</organism>
<dbReference type="PIRSF" id="PIRSF002211">
    <property type="entry name" value="Ribosomal_L30_bac-type"/>
    <property type="match status" value="1"/>
</dbReference>
<reference evidence="7 8" key="1">
    <citation type="journal article" date="2011" name="J. Bacteriol.">
        <title>Genome sequence of Haloplasma contractile, an unusual contractile bacterium from a deep-sea anoxic brine lake.</title>
        <authorList>
            <person name="Antunes A."/>
            <person name="Alam I."/>
            <person name="El Dorry H."/>
            <person name="Siam R."/>
            <person name="Robertson A."/>
            <person name="Bajic V.B."/>
            <person name="Stingl U."/>
        </authorList>
    </citation>
    <scope>NUCLEOTIDE SEQUENCE [LARGE SCALE GENOMIC DNA]</scope>
    <source>
        <strain evidence="7 8">SSD-17B</strain>
    </source>
</reference>
<dbReference type="InParanoid" id="U2FHR3"/>
<dbReference type="InterPro" id="IPR016082">
    <property type="entry name" value="Ribosomal_uL30_ferredoxin-like"/>
</dbReference>
<reference evidence="7 8" key="2">
    <citation type="journal article" date="2013" name="PLoS ONE">
        <title>INDIGO - INtegrated Data Warehouse of MIcrobial GenOmes with Examples from the Red Sea Extremophiles.</title>
        <authorList>
            <person name="Alam I."/>
            <person name="Antunes A."/>
            <person name="Kamau A.A."/>
            <person name="Ba Alawi W."/>
            <person name="Kalkatawi M."/>
            <person name="Stingl U."/>
            <person name="Bajic V.B."/>
        </authorList>
    </citation>
    <scope>NUCLEOTIDE SEQUENCE [LARGE SCALE GENOMIC DNA]</scope>
    <source>
        <strain evidence="7 8">SSD-17B</strain>
    </source>
</reference>
<name>U2FHR3_9MOLU</name>
<dbReference type="STRING" id="1033810.HLPCO_001356"/>
<keyword evidence="8" id="KW-1185">Reference proteome</keyword>
<gene>
    <name evidence="7" type="primary">rpmD</name>
    <name evidence="7" type="ORF">HLPCO_001356</name>
</gene>
<dbReference type="FunCoup" id="U2FHR3">
    <property type="interactions" value="276"/>
</dbReference>
<evidence type="ECO:0000256" key="3">
    <source>
        <dbReference type="ARBA" id="ARBA00022980"/>
    </source>
</evidence>
<evidence type="ECO:0000256" key="4">
    <source>
        <dbReference type="ARBA" id="ARBA00023274"/>
    </source>
</evidence>
<evidence type="ECO:0000259" key="6">
    <source>
        <dbReference type="Pfam" id="PF00327"/>
    </source>
</evidence>
<accession>U2FHR3</accession>
<protein>
    <recommendedName>
        <fullName evidence="5">50S ribosomal protein L30</fullName>
    </recommendedName>
</protein>
<dbReference type="AlphaFoldDB" id="U2FHR3"/>
<dbReference type="CDD" id="cd01658">
    <property type="entry name" value="Ribosomal_L30"/>
    <property type="match status" value="1"/>
</dbReference>
<dbReference type="GO" id="GO:0003735">
    <property type="term" value="F:structural constituent of ribosome"/>
    <property type="evidence" value="ECO:0007669"/>
    <property type="project" value="InterPro"/>
</dbReference>
<dbReference type="HAMAP" id="MF_01371_B">
    <property type="entry name" value="Ribosomal_uL30_B"/>
    <property type="match status" value="1"/>
</dbReference>
<dbReference type="Gene3D" id="3.30.1390.20">
    <property type="entry name" value="Ribosomal protein L30, ferredoxin-like fold domain"/>
    <property type="match status" value="1"/>
</dbReference>
<evidence type="ECO:0000256" key="1">
    <source>
        <dbReference type="ARBA" id="ARBA00007594"/>
    </source>
</evidence>
<dbReference type="FunFam" id="3.30.1390.20:FF:000001">
    <property type="entry name" value="50S ribosomal protein L30"/>
    <property type="match status" value="1"/>
</dbReference>
<dbReference type="Proteomes" id="UP000005707">
    <property type="component" value="Unassembled WGS sequence"/>
</dbReference>
<comment type="subunit">
    <text evidence="2">Part of the 50S ribosomal subunit.</text>
</comment>
<dbReference type="eggNOG" id="COG1841">
    <property type="taxonomic scope" value="Bacteria"/>
</dbReference>
<dbReference type="PANTHER" id="PTHR15892">
    <property type="entry name" value="MITOCHONDRIAL RIBOSOMAL PROTEIN L30"/>
    <property type="match status" value="1"/>
</dbReference>
<evidence type="ECO:0000313" key="7">
    <source>
        <dbReference type="EMBL" id="ERJ12370.1"/>
    </source>
</evidence>
<keyword evidence="4" id="KW-0687">Ribonucleoprotein</keyword>
<sequence>MENTLEITLVRSLIGVKPNQRKTAEALGLTRPNKVVVKPNNENVRGMINTISHLVKVEEK</sequence>
<comment type="similarity">
    <text evidence="1">Belongs to the universal ribosomal protein uL30 family.</text>
</comment>
<dbReference type="OrthoDB" id="9812790at2"/>
<evidence type="ECO:0000256" key="5">
    <source>
        <dbReference type="ARBA" id="ARBA00035492"/>
    </source>
</evidence>
<dbReference type="GO" id="GO:0022625">
    <property type="term" value="C:cytosolic large ribosomal subunit"/>
    <property type="evidence" value="ECO:0007669"/>
    <property type="project" value="TreeGrafter"/>
</dbReference>
<dbReference type="InterPro" id="IPR036919">
    <property type="entry name" value="Ribo_uL30_ferredoxin-like_sf"/>
</dbReference>